<proteinExistence type="predicted"/>
<organism evidence="1 2">
    <name type="scientific">Rattus norvegicus</name>
    <name type="common">Rat</name>
    <dbReference type="NCBI Taxonomy" id="10116"/>
    <lineage>
        <taxon>Eukaryota</taxon>
        <taxon>Metazoa</taxon>
        <taxon>Chordata</taxon>
        <taxon>Craniata</taxon>
        <taxon>Vertebrata</taxon>
        <taxon>Euteleostomi</taxon>
        <taxon>Mammalia</taxon>
        <taxon>Eutheria</taxon>
        <taxon>Euarchontoglires</taxon>
        <taxon>Glires</taxon>
        <taxon>Rodentia</taxon>
        <taxon>Myomorpha</taxon>
        <taxon>Muroidea</taxon>
        <taxon>Muridae</taxon>
        <taxon>Murinae</taxon>
        <taxon>Rattus</taxon>
    </lineage>
</organism>
<reference evidence="1 2" key="1">
    <citation type="submission" date="2005-07" db="EMBL/GenBank/DDBJ databases">
        <authorList>
            <person name="Mural R.J."/>
            <person name="Li P.W."/>
            <person name="Adams M.D."/>
            <person name="Amanatides P.G."/>
            <person name="Baden-Tillson H."/>
            <person name="Barnstead M."/>
            <person name="Chin S.H."/>
            <person name="Dew I."/>
            <person name="Evans C.A."/>
            <person name="Ferriera S."/>
            <person name="Flanigan M."/>
            <person name="Fosler C."/>
            <person name="Glodek A."/>
            <person name="Gu Z."/>
            <person name="Holt R.A."/>
            <person name="Jennings D."/>
            <person name="Kraft C.L."/>
            <person name="Lu F."/>
            <person name="Nguyen T."/>
            <person name="Nusskern D.R."/>
            <person name="Pfannkoch C.M."/>
            <person name="Sitter C."/>
            <person name="Sutton G.G."/>
            <person name="Venter J.C."/>
            <person name="Wang Z."/>
            <person name="Woodage T."/>
            <person name="Zheng X.H."/>
            <person name="Zhong F."/>
        </authorList>
    </citation>
    <scope>NUCLEOTIDE SEQUENCE [LARGE SCALE GENOMIC DNA]</scope>
    <source>
        <strain>BN</strain>
        <strain evidence="2">Sprague-Dawley</strain>
    </source>
</reference>
<gene>
    <name evidence="1" type="ORF">rCG_36983</name>
</gene>
<name>A6HTY6_RAT</name>
<sequence length="16" mass="1909">MNTDFVLLLRSTRSQK</sequence>
<protein>
    <submittedName>
        <fullName evidence="1">RCG36983</fullName>
    </submittedName>
</protein>
<evidence type="ECO:0000313" key="1">
    <source>
        <dbReference type="EMBL" id="EDM02349.1"/>
    </source>
</evidence>
<dbReference type="Proteomes" id="UP000234681">
    <property type="component" value="Chromosome 15"/>
</dbReference>
<dbReference type="AlphaFoldDB" id="A6HTY6"/>
<accession>A6HTY6</accession>
<evidence type="ECO:0000313" key="2">
    <source>
        <dbReference type="Proteomes" id="UP000234681"/>
    </source>
</evidence>
<dbReference type="EMBL" id="CH473951">
    <property type="protein sequence ID" value="EDM02349.1"/>
    <property type="molecule type" value="Genomic_DNA"/>
</dbReference>